<comment type="caution">
    <text evidence="2">The sequence shown here is derived from an EMBL/GenBank/DDBJ whole genome shotgun (WGS) entry which is preliminary data.</text>
</comment>
<evidence type="ECO:0000313" key="2">
    <source>
        <dbReference type="EMBL" id="MRH41265.1"/>
    </source>
</evidence>
<organism evidence="2 3">
    <name type="scientific">Aquibacillus halophilus</name>
    <dbReference type="NCBI Taxonomy" id="930132"/>
    <lineage>
        <taxon>Bacteria</taxon>
        <taxon>Bacillati</taxon>
        <taxon>Bacillota</taxon>
        <taxon>Bacilli</taxon>
        <taxon>Bacillales</taxon>
        <taxon>Bacillaceae</taxon>
        <taxon>Aquibacillus</taxon>
    </lineage>
</organism>
<evidence type="ECO:0000259" key="1">
    <source>
        <dbReference type="PROSITE" id="PS51704"/>
    </source>
</evidence>
<dbReference type="Proteomes" id="UP000799092">
    <property type="component" value="Unassembled WGS sequence"/>
</dbReference>
<proteinExistence type="predicted"/>
<feature type="domain" description="GP-PDE" evidence="1">
    <location>
        <begin position="41"/>
        <end position="280"/>
    </location>
</feature>
<accession>A0A6A8D663</accession>
<dbReference type="AlphaFoldDB" id="A0A6A8D663"/>
<dbReference type="OrthoDB" id="384721at2"/>
<dbReference type="SUPFAM" id="SSF51695">
    <property type="entry name" value="PLC-like phosphodiesterases"/>
    <property type="match status" value="1"/>
</dbReference>
<dbReference type="RefSeq" id="WP_153734926.1">
    <property type="nucleotide sequence ID" value="NZ_WJNG01000001.1"/>
</dbReference>
<dbReference type="PANTHER" id="PTHR46211">
    <property type="entry name" value="GLYCEROPHOSPHORYL DIESTER PHOSPHODIESTERASE"/>
    <property type="match status" value="1"/>
</dbReference>
<dbReference type="Pfam" id="PF03009">
    <property type="entry name" value="GDPD"/>
    <property type="match status" value="1"/>
</dbReference>
<evidence type="ECO:0000313" key="3">
    <source>
        <dbReference type="Proteomes" id="UP000799092"/>
    </source>
</evidence>
<dbReference type="PROSITE" id="PS51704">
    <property type="entry name" value="GP_PDE"/>
    <property type="match status" value="1"/>
</dbReference>
<name>A0A6A8D663_9BACI</name>
<protein>
    <submittedName>
        <fullName evidence="2">Glycerophosphodiester phosphodiesterase</fullName>
    </submittedName>
</protein>
<gene>
    <name evidence="2" type="ORF">GH741_01090</name>
</gene>
<dbReference type="Gene3D" id="3.20.20.190">
    <property type="entry name" value="Phosphatidylinositol (PI) phosphodiesterase"/>
    <property type="match status" value="1"/>
</dbReference>
<dbReference type="EMBL" id="WJNG01000001">
    <property type="protein sequence ID" value="MRH41265.1"/>
    <property type="molecule type" value="Genomic_DNA"/>
</dbReference>
<dbReference type="GO" id="GO:0008081">
    <property type="term" value="F:phosphoric diester hydrolase activity"/>
    <property type="evidence" value="ECO:0007669"/>
    <property type="project" value="InterPro"/>
</dbReference>
<dbReference type="GO" id="GO:0006629">
    <property type="term" value="P:lipid metabolic process"/>
    <property type="evidence" value="ECO:0007669"/>
    <property type="project" value="InterPro"/>
</dbReference>
<sequence length="285" mass="32753">MKEFTMVITMKKKVMLLLLSFMTITHVVSGEEKLKIEKGEFITIAHRGASAYAPEHTMQSYKLAKEMNADYLEIDVQMTKDGVPIAYHDHKLDDKTDWKGEIEQYRLDEIKQIDIGKWFGEDFQGAKILTLEEIFKRFGTDTNYYIELKKTNKGVEKTVYDLLLKYDLNLSNGQVIIQSFSQDSLLRMKSLNVRIPLIKLLEDENALNLTEQKLKEITSYAAGVGVNYKAVTKDFVDLAHNNNLLVHAYTVNQLKVMNEMLELGVDGMFTNKPDVLLELSLSFTY</sequence>
<reference evidence="2" key="1">
    <citation type="submission" date="2019-11" db="EMBL/GenBank/DDBJ databases">
        <authorList>
            <person name="Li J."/>
        </authorList>
    </citation>
    <scope>NUCLEOTIDE SEQUENCE</scope>
    <source>
        <strain evidence="2">B6B</strain>
    </source>
</reference>
<dbReference type="InterPro" id="IPR017946">
    <property type="entry name" value="PLC-like_Pdiesterase_TIM-brl"/>
</dbReference>
<keyword evidence="3" id="KW-1185">Reference proteome</keyword>
<dbReference type="InterPro" id="IPR030395">
    <property type="entry name" value="GP_PDE_dom"/>
</dbReference>
<dbReference type="PANTHER" id="PTHR46211:SF7">
    <property type="entry name" value="GLYCEROPHOSPHODIESTER PHOSPHODIESTERASE"/>
    <property type="match status" value="1"/>
</dbReference>